<dbReference type="CDD" id="cd00053">
    <property type="entry name" value="EGF"/>
    <property type="match status" value="1"/>
</dbReference>
<feature type="region of interest" description="Disordered" evidence="1">
    <location>
        <begin position="1"/>
        <end position="67"/>
    </location>
</feature>
<feature type="compositionally biased region" description="Acidic residues" evidence="1">
    <location>
        <begin position="765"/>
        <end position="782"/>
    </location>
</feature>
<feature type="transmembrane region" description="Helical" evidence="2">
    <location>
        <begin position="209"/>
        <end position="233"/>
    </location>
</feature>
<feature type="compositionally biased region" description="Low complexity" evidence="1">
    <location>
        <begin position="783"/>
        <end position="796"/>
    </location>
</feature>
<proteinExistence type="predicted"/>
<feature type="transmembrane region" description="Helical" evidence="2">
    <location>
        <begin position="123"/>
        <end position="148"/>
    </location>
</feature>
<evidence type="ECO:0000313" key="4">
    <source>
        <dbReference type="Proteomes" id="UP001295423"/>
    </source>
</evidence>
<evidence type="ECO:0000256" key="2">
    <source>
        <dbReference type="SAM" id="Phobius"/>
    </source>
</evidence>
<reference evidence="3" key="1">
    <citation type="submission" date="2023-08" db="EMBL/GenBank/DDBJ databases">
        <authorList>
            <person name="Audoor S."/>
            <person name="Bilcke G."/>
        </authorList>
    </citation>
    <scope>NUCLEOTIDE SEQUENCE</scope>
</reference>
<accession>A0AAD2CKB8</accession>
<feature type="region of interest" description="Disordered" evidence="1">
    <location>
        <begin position="744"/>
        <end position="924"/>
    </location>
</feature>
<sequence length="924" mass="102978">MSDENDELKVRRRRKHRSRRDGSRDQSSSSRHRSSSRDHHRRHKSSRGGRSRGTESTKDSPPSALGGTAVVATSDVRMEDVEALDFDPSETKKLLKDDPAFTEETMQENIFSLMYIAPVNTGAFWFALIVSLFQLALPFLALLDLIILNDEEGNYLQLPNNVSIQVRVLAAMVLVLAVVQFWDLMEAVEKLQKGPPPSRSETPPGAKCWKFYLSYTIQMVMGALFQVSVFVFIMQSTTILDIFLNFAALEFITSVDEFAFLFAQRGYVSNPVKRACDHVNEIKILRRKGGRVCRRIQVLFFGVVMLSMYTVLSLQQQSGRFDCEKIEVQFGDGFITILPIFSGMYTFNRKDKAEGRPVYWDDRRGAAFRYCTKGDSTGIFSFANTGYWVFNIILDDVKSVEDMCENFISRSPDTKAYDLLEAPGREWLTKRQLGDSVQYQVDFFQLRCADCEDETCNGQCVNDVCVCGPEQFGINCQFNQPPCKKTDYDRRTKPFTGVGDFYSSRFDLLTKPDGSAFYSYNRPVYTFVHQDGFVDFLINFGRRYFLFDIFAVNIAGAVQALTEPDEGGNQFPIINTSVLVENFTNFHPWYNWIKPLYAEGKIVNQTADQEIYRVPVFVSDPIDVGTQSDSLSPLGLSWQRTNRVTLSKKNYFDLFLRGTGIETVLICSRCSASSPCLNGGTCLPNNRTCDCPLRNDFGDDFMGDFLGDVVYGGTLCELDCTEQGNSENEACAIDFNPWDDDNFGDDDFFFGGGDDDPFRGNGNFGDDDPFNDDPNFGDDDPATPDGGDPAVPNGTPDGAGGDPPNNPTDDDPNAPTDDDPNTPTDDGNPDDPNFPTDDGNPDDPNFPTDDGNPDDPNFPTDDGNPDDPNFPTDDGTPTDDPNFPTDDGTPTDDPNFPTDDGTPTDDDPNTFGDDGGGFDDDAPL</sequence>
<dbReference type="InterPro" id="IPR009030">
    <property type="entry name" value="Growth_fac_rcpt_cys_sf"/>
</dbReference>
<protein>
    <submittedName>
        <fullName evidence="3">Uncharacterized protein</fullName>
    </submittedName>
</protein>
<feature type="compositionally biased region" description="Basic residues" evidence="1">
    <location>
        <begin position="10"/>
        <end position="19"/>
    </location>
</feature>
<feature type="transmembrane region" description="Helical" evidence="2">
    <location>
        <begin position="168"/>
        <end position="188"/>
    </location>
</feature>
<dbReference type="EMBL" id="CAKOGP040000336">
    <property type="protein sequence ID" value="CAJ1934571.1"/>
    <property type="molecule type" value="Genomic_DNA"/>
</dbReference>
<feature type="compositionally biased region" description="Basic residues" evidence="1">
    <location>
        <begin position="30"/>
        <end position="50"/>
    </location>
</feature>
<dbReference type="Proteomes" id="UP001295423">
    <property type="component" value="Unassembled WGS sequence"/>
</dbReference>
<dbReference type="SUPFAM" id="SSF57184">
    <property type="entry name" value="Growth factor receptor domain"/>
    <property type="match status" value="1"/>
</dbReference>
<keyword evidence="2" id="KW-0472">Membrane</keyword>
<evidence type="ECO:0000313" key="3">
    <source>
        <dbReference type="EMBL" id="CAJ1934571.1"/>
    </source>
</evidence>
<feature type="compositionally biased region" description="Acidic residues" evidence="1">
    <location>
        <begin position="808"/>
        <end position="820"/>
    </location>
</feature>
<evidence type="ECO:0000256" key="1">
    <source>
        <dbReference type="SAM" id="MobiDB-lite"/>
    </source>
</evidence>
<comment type="caution">
    <text evidence="3">The sequence shown here is derived from an EMBL/GenBank/DDBJ whole genome shotgun (WGS) entry which is preliminary data.</text>
</comment>
<keyword evidence="4" id="KW-1185">Reference proteome</keyword>
<feature type="transmembrane region" description="Helical" evidence="2">
    <location>
        <begin position="296"/>
        <end position="314"/>
    </location>
</feature>
<keyword evidence="2" id="KW-0812">Transmembrane</keyword>
<feature type="compositionally biased region" description="Low complexity" evidence="1">
    <location>
        <begin position="821"/>
        <end position="901"/>
    </location>
</feature>
<organism evidence="3 4">
    <name type="scientific">Cylindrotheca closterium</name>
    <dbReference type="NCBI Taxonomy" id="2856"/>
    <lineage>
        <taxon>Eukaryota</taxon>
        <taxon>Sar</taxon>
        <taxon>Stramenopiles</taxon>
        <taxon>Ochrophyta</taxon>
        <taxon>Bacillariophyta</taxon>
        <taxon>Bacillariophyceae</taxon>
        <taxon>Bacillariophycidae</taxon>
        <taxon>Bacillariales</taxon>
        <taxon>Bacillariaceae</taxon>
        <taxon>Cylindrotheca</taxon>
    </lineage>
</organism>
<keyword evidence="2" id="KW-1133">Transmembrane helix</keyword>
<dbReference type="AlphaFoldDB" id="A0AAD2CKB8"/>
<gene>
    <name evidence="3" type="ORF">CYCCA115_LOCUS3913</name>
</gene>
<name>A0AAD2CKB8_9STRA</name>